<accession>U1GBU9</accession>
<dbReference type="AlphaFoldDB" id="U1GBU9"/>
<name>U1GBU9_ENDPU</name>
<sequence>MGHHPPVPQHVEQYILTPKESVSAKEEALPSSDGAGGLRARRDAVRQGSGRAGLKCKREAAGGTVLRDSREVGIQHINQQSSLQYTGEAGHPIGSTDATGLGRQPGADPRATFDRNDGAAHKEASPVASPNRSVVPSLKLRAGYTDATSSANSPEKPTADR</sequence>
<proteinExistence type="predicted"/>
<organism evidence="2 3">
    <name type="scientific">Endocarpon pusillum (strain Z07020 / HMAS-L-300199)</name>
    <name type="common">Lichen-forming fungus</name>
    <dbReference type="NCBI Taxonomy" id="1263415"/>
    <lineage>
        <taxon>Eukaryota</taxon>
        <taxon>Fungi</taxon>
        <taxon>Dikarya</taxon>
        <taxon>Ascomycota</taxon>
        <taxon>Pezizomycotina</taxon>
        <taxon>Eurotiomycetes</taxon>
        <taxon>Chaetothyriomycetidae</taxon>
        <taxon>Verrucariales</taxon>
        <taxon>Verrucariaceae</taxon>
        <taxon>Endocarpon</taxon>
    </lineage>
</organism>
<dbReference type="HOGENOM" id="CLU_1643692_0_0_1"/>
<feature type="compositionally biased region" description="Polar residues" evidence="1">
    <location>
        <begin position="76"/>
        <end position="85"/>
    </location>
</feature>
<dbReference type="Proteomes" id="UP000019373">
    <property type="component" value="Unassembled WGS sequence"/>
</dbReference>
<reference evidence="3" key="1">
    <citation type="journal article" date="2014" name="BMC Genomics">
        <title>Genome characteristics reveal the impact of lichenization on lichen-forming fungus Endocarpon pusillum Hedwig (Verrucariales, Ascomycota).</title>
        <authorList>
            <person name="Wang Y.-Y."/>
            <person name="Liu B."/>
            <person name="Zhang X.-Y."/>
            <person name="Zhou Q.-M."/>
            <person name="Zhang T."/>
            <person name="Li H."/>
            <person name="Yu Y.-F."/>
            <person name="Zhang X.-L."/>
            <person name="Hao X.-Y."/>
            <person name="Wang M."/>
            <person name="Wang L."/>
            <person name="Wei J.-C."/>
        </authorList>
    </citation>
    <scope>NUCLEOTIDE SEQUENCE [LARGE SCALE GENOMIC DNA]</scope>
    <source>
        <strain evidence="3">Z07020 / HMAS-L-300199</strain>
    </source>
</reference>
<feature type="compositionally biased region" description="Polar residues" evidence="1">
    <location>
        <begin position="146"/>
        <end position="155"/>
    </location>
</feature>
<dbReference type="GeneID" id="19239772"/>
<keyword evidence="3" id="KW-1185">Reference proteome</keyword>
<feature type="region of interest" description="Disordered" evidence="1">
    <location>
        <begin position="18"/>
        <end position="161"/>
    </location>
</feature>
<evidence type="ECO:0000256" key="1">
    <source>
        <dbReference type="SAM" id="MobiDB-lite"/>
    </source>
</evidence>
<gene>
    <name evidence="2" type="ORF">EPUS_04819</name>
</gene>
<dbReference type="RefSeq" id="XP_007787566.1">
    <property type="nucleotide sequence ID" value="XM_007789376.1"/>
</dbReference>
<protein>
    <submittedName>
        <fullName evidence="2">Uncharacterized protein</fullName>
    </submittedName>
</protein>
<evidence type="ECO:0000313" key="3">
    <source>
        <dbReference type="Proteomes" id="UP000019373"/>
    </source>
</evidence>
<feature type="compositionally biased region" description="Basic and acidic residues" evidence="1">
    <location>
        <begin position="111"/>
        <end position="124"/>
    </location>
</feature>
<dbReference type="EMBL" id="KE720820">
    <property type="protein sequence ID" value="ERF75037.1"/>
    <property type="molecule type" value="Genomic_DNA"/>
</dbReference>
<evidence type="ECO:0000313" key="2">
    <source>
        <dbReference type="EMBL" id="ERF75037.1"/>
    </source>
</evidence>